<feature type="transmembrane region" description="Helical" evidence="1">
    <location>
        <begin position="254"/>
        <end position="272"/>
    </location>
</feature>
<dbReference type="PANTHER" id="PTHR30373:SF2">
    <property type="entry name" value="UPF0603 PROTEIN YGCG"/>
    <property type="match status" value="1"/>
</dbReference>
<sequence length="422" mass="47910">MLRRVIGVSNLQSSSLLLSSATALATSARCAGVDLLSPISKLGQSSDLAQSIKDGRARNNKDIVATFETIENIDKVHYRSSSRPWDLVPKYAKRRVSDMCGMLNSADRMEIEQTIDKMQSICDVDMYVVIVPTVGYMSSRAFANSIFHDWAIGEPKGNGLLLVIAQQEATVHLVPSLAIEEYFDTQFLDPVVKTIFQPLIREGKASYATVQLVYAIARQAHEVRDMWKKGFLPVPYRNKVRFGVKAVNYGFTHVPYLVVGSLFMVFCTVALIQQVLDTMCPKCNSFMNRVEDLELRKKIMTSGQFLEHQNECAYYRVWKCAKCHEGTNVVLISRDLHQSSKCLQCMDCNYYTCNLTSSVEKLPTKHEDGLKKLLYECHNCRIGREIMLPLFRPMDAKPNEQWYSFLVDQSQSHKKAQVDLKL</sequence>
<keyword evidence="1" id="KW-1133">Transmembrane helix</keyword>
<dbReference type="Gene3D" id="3.10.310.50">
    <property type="match status" value="1"/>
</dbReference>
<evidence type="ECO:0000256" key="1">
    <source>
        <dbReference type="SAM" id="Phobius"/>
    </source>
</evidence>
<evidence type="ECO:0000259" key="2">
    <source>
        <dbReference type="Pfam" id="PF04536"/>
    </source>
</evidence>
<proteinExistence type="predicted"/>
<dbReference type="OMA" id="DEIHYRK"/>
<evidence type="ECO:0000313" key="3">
    <source>
        <dbReference type="EMBL" id="CUG93575.1"/>
    </source>
</evidence>
<dbReference type="Pfam" id="PF04536">
    <property type="entry name" value="TPM_phosphatase"/>
    <property type="match status" value="1"/>
</dbReference>
<dbReference type="EMBL" id="CYKH01002164">
    <property type="protein sequence ID" value="CUG93575.1"/>
    <property type="molecule type" value="Genomic_DNA"/>
</dbReference>
<keyword evidence="1" id="KW-0472">Membrane</keyword>
<accession>A0A0S4JYA2</accession>
<reference evidence="4" key="1">
    <citation type="submission" date="2015-09" db="EMBL/GenBank/DDBJ databases">
        <authorList>
            <consortium name="Pathogen Informatics"/>
        </authorList>
    </citation>
    <scope>NUCLEOTIDE SEQUENCE [LARGE SCALE GENOMIC DNA]</scope>
    <source>
        <strain evidence="4">Lake Konstanz</strain>
    </source>
</reference>
<name>A0A0S4JYA2_BODSA</name>
<protein>
    <submittedName>
        <fullName evidence="3">Membrane-associated protein, putative</fullName>
    </submittedName>
</protein>
<organism evidence="3 4">
    <name type="scientific">Bodo saltans</name>
    <name type="common">Flagellated protozoan</name>
    <dbReference type="NCBI Taxonomy" id="75058"/>
    <lineage>
        <taxon>Eukaryota</taxon>
        <taxon>Discoba</taxon>
        <taxon>Euglenozoa</taxon>
        <taxon>Kinetoplastea</taxon>
        <taxon>Metakinetoplastina</taxon>
        <taxon>Eubodonida</taxon>
        <taxon>Bodonidae</taxon>
        <taxon>Bodo</taxon>
    </lineage>
</organism>
<dbReference type="InterPro" id="IPR007621">
    <property type="entry name" value="TPM_dom"/>
</dbReference>
<dbReference type="VEuPathDB" id="TriTrypDB:BSAL_43570"/>
<evidence type="ECO:0000313" key="4">
    <source>
        <dbReference type="Proteomes" id="UP000051952"/>
    </source>
</evidence>
<keyword evidence="1" id="KW-0812">Transmembrane</keyword>
<dbReference type="AlphaFoldDB" id="A0A0S4JYA2"/>
<gene>
    <name evidence="3" type="ORF">BSAL_43570</name>
</gene>
<keyword evidence="4" id="KW-1185">Reference proteome</keyword>
<dbReference type="PANTHER" id="PTHR30373">
    <property type="entry name" value="UPF0603 PROTEIN YGCG"/>
    <property type="match status" value="1"/>
</dbReference>
<feature type="domain" description="TPM" evidence="2">
    <location>
        <begin position="96"/>
        <end position="218"/>
    </location>
</feature>
<dbReference type="OrthoDB" id="239131at2759"/>
<dbReference type="Proteomes" id="UP000051952">
    <property type="component" value="Unassembled WGS sequence"/>
</dbReference>